<evidence type="ECO:0000256" key="3">
    <source>
        <dbReference type="ARBA" id="ARBA00022723"/>
    </source>
</evidence>
<dbReference type="Proteomes" id="UP000625283">
    <property type="component" value="Unassembled WGS sequence"/>
</dbReference>
<reference evidence="4 5" key="1">
    <citation type="submission" date="2021-01" db="EMBL/GenBank/DDBJ databases">
        <title>C459-1 draft genome sequence.</title>
        <authorList>
            <person name="Zhang X.-F."/>
        </authorList>
    </citation>
    <scope>NUCLEOTIDE SEQUENCE [LARGE SCALE GENOMIC DNA]</scope>
    <source>
        <strain evidence="5">C459-1</strain>
    </source>
</reference>
<dbReference type="RefSeq" id="WP_202101088.1">
    <property type="nucleotide sequence ID" value="NZ_JAERTY010000001.1"/>
</dbReference>
<dbReference type="SUPFAM" id="SSF53448">
    <property type="entry name" value="Nucleotide-diphospho-sugar transferases"/>
    <property type="match status" value="1"/>
</dbReference>
<sequence>MNIIPVVFCFDDNWALAAGVCLTSLLANAKEDTFYDIFILHAANATFPRDGNLEKLGFAFDNFKLTYRSVGSEFEGGFEIRGITNSTYFRLLIPEMIPEYDKIMYHDVDVIFQDDLSSIFLDTDMNGFYVAGVVSPGGLSEHVREKRRKLGLDWKDYVLAGNIIINAKMMREDGVVDMFKKEVATSQYEHQDMDILNIVCKGKIKKLPPVFCGTVEIFRLAANMEAQSLYDLTELVKVIDKGIVHYNGVKPWIGWCSNFDIWWEYYRESVFFDAKFYFDFYISKANEVNSIGELKLLKLMLRRIARRCNLIK</sequence>
<name>A0ABS1QXW1_9SPHI</name>
<evidence type="ECO:0000313" key="5">
    <source>
        <dbReference type="Proteomes" id="UP000625283"/>
    </source>
</evidence>
<accession>A0ABS1QXW1</accession>
<protein>
    <recommendedName>
        <fullName evidence="6">Glycosyltransferase family 8 protein</fullName>
    </recommendedName>
</protein>
<dbReference type="Gene3D" id="3.90.550.10">
    <property type="entry name" value="Spore Coat Polysaccharide Biosynthesis Protein SpsA, Chain A"/>
    <property type="match status" value="1"/>
</dbReference>
<evidence type="ECO:0000256" key="1">
    <source>
        <dbReference type="ARBA" id="ARBA00022676"/>
    </source>
</evidence>
<dbReference type="Pfam" id="PF01501">
    <property type="entry name" value="Glyco_transf_8"/>
    <property type="match status" value="1"/>
</dbReference>
<evidence type="ECO:0008006" key="6">
    <source>
        <dbReference type="Google" id="ProtNLM"/>
    </source>
</evidence>
<gene>
    <name evidence="4" type="ORF">JKG61_00755</name>
</gene>
<evidence type="ECO:0000313" key="4">
    <source>
        <dbReference type="EMBL" id="MBL1407270.1"/>
    </source>
</evidence>
<dbReference type="PANTHER" id="PTHR13778">
    <property type="entry name" value="GLYCOSYLTRANSFERASE 8 DOMAIN-CONTAINING PROTEIN"/>
    <property type="match status" value="1"/>
</dbReference>
<proteinExistence type="predicted"/>
<organism evidence="4 5">
    <name type="scientific">Sphingobacterium faecale</name>
    <dbReference type="NCBI Taxonomy" id="2803775"/>
    <lineage>
        <taxon>Bacteria</taxon>
        <taxon>Pseudomonadati</taxon>
        <taxon>Bacteroidota</taxon>
        <taxon>Sphingobacteriia</taxon>
        <taxon>Sphingobacteriales</taxon>
        <taxon>Sphingobacteriaceae</taxon>
        <taxon>Sphingobacterium</taxon>
    </lineage>
</organism>
<dbReference type="InterPro" id="IPR002495">
    <property type="entry name" value="Glyco_trans_8"/>
</dbReference>
<keyword evidence="3" id="KW-0479">Metal-binding</keyword>
<evidence type="ECO:0000256" key="2">
    <source>
        <dbReference type="ARBA" id="ARBA00022679"/>
    </source>
</evidence>
<comment type="caution">
    <text evidence="4">The sequence shown here is derived from an EMBL/GenBank/DDBJ whole genome shotgun (WGS) entry which is preliminary data.</text>
</comment>
<dbReference type="EMBL" id="JAERTY010000001">
    <property type="protein sequence ID" value="MBL1407270.1"/>
    <property type="molecule type" value="Genomic_DNA"/>
</dbReference>
<dbReference type="InterPro" id="IPR050748">
    <property type="entry name" value="Glycosyltrans_8_dom-fam"/>
</dbReference>
<dbReference type="PANTHER" id="PTHR13778:SF47">
    <property type="entry name" value="LIPOPOLYSACCHARIDE 1,3-GALACTOSYLTRANSFERASE"/>
    <property type="match status" value="1"/>
</dbReference>
<dbReference type="InterPro" id="IPR029044">
    <property type="entry name" value="Nucleotide-diphossugar_trans"/>
</dbReference>
<keyword evidence="5" id="KW-1185">Reference proteome</keyword>
<keyword evidence="1" id="KW-0328">Glycosyltransferase</keyword>
<keyword evidence="2" id="KW-0808">Transferase</keyword>